<evidence type="ECO:0000256" key="4">
    <source>
        <dbReference type="ARBA" id="ARBA00023180"/>
    </source>
</evidence>
<dbReference type="SMART" id="SM00602">
    <property type="entry name" value="VPS10"/>
    <property type="match status" value="3"/>
</dbReference>
<dbReference type="InterPro" id="IPR015943">
    <property type="entry name" value="WD40/YVTN_repeat-like_dom_sf"/>
</dbReference>
<evidence type="ECO:0000256" key="6">
    <source>
        <dbReference type="SAM" id="Phobius"/>
    </source>
</evidence>
<dbReference type="Gene3D" id="3.30.60.270">
    <property type="match status" value="3"/>
</dbReference>
<keyword evidence="3 6" id="KW-0472">Membrane</keyword>
<keyword evidence="9" id="KW-1185">Reference proteome</keyword>
<dbReference type="EMBL" id="JBCLYO010000015">
    <property type="protein sequence ID" value="KAL0082721.1"/>
    <property type="molecule type" value="Genomic_DNA"/>
</dbReference>
<dbReference type="Proteomes" id="UP001448207">
    <property type="component" value="Unassembled WGS sequence"/>
</dbReference>
<dbReference type="Pfam" id="PF15901">
    <property type="entry name" value="Sortilin_C"/>
    <property type="match status" value="3"/>
</dbReference>
<feature type="compositionally biased region" description="Basic and acidic residues" evidence="5">
    <location>
        <begin position="480"/>
        <end position="493"/>
    </location>
</feature>
<feature type="transmembrane region" description="Helical" evidence="6">
    <location>
        <begin position="1823"/>
        <end position="1843"/>
    </location>
</feature>
<evidence type="ECO:0000256" key="3">
    <source>
        <dbReference type="ARBA" id="ARBA00023136"/>
    </source>
</evidence>
<evidence type="ECO:0000256" key="5">
    <source>
        <dbReference type="SAM" id="MobiDB-lite"/>
    </source>
</evidence>
<keyword evidence="4" id="KW-0325">Glycoprotein</keyword>
<proteinExistence type="predicted"/>
<comment type="caution">
    <text evidence="8">The sequence shown here is derived from an EMBL/GenBank/DDBJ whole genome shotgun (WGS) entry which is preliminary data.</text>
</comment>
<dbReference type="InterPro" id="IPR050310">
    <property type="entry name" value="VPS10-sortilin"/>
</dbReference>
<evidence type="ECO:0000313" key="9">
    <source>
        <dbReference type="Proteomes" id="UP001448207"/>
    </source>
</evidence>
<evidence type="ECO:0000259" key="7">
    <source>
        <dbReference type="SMART" id="SM00602"/>
    </source>
</evidence>
<keyword evidence="6" id="KW-1133">Transmembrane helix</keyword>
<dbReference type="Gene3D" id="2.10.70.80">
    <property type="match status" value="3"/>
</dbReference>
<organism evidence="8 9">
    <name type="scientific">Phycomyces blakesleeanus</name>
    <dbReference type="NCBI Taxonomy" id="4837"/>
    <lineage>
        <taxon>Eukaryota</taxon>
        <taxon>Fungi</taxon>
        <taxon>Fungi incertae sedis</taxon>
        <taxon>Mucoromycota</taxon>
        <taxon>Mucoromycotina</taxon>
        <taxon>Mucoromycetes</taxon>
        <taxon>Mucorales</taxon>
        <taxon>Phycomycetaceae</taxon>
        <taxon>Phycomyces</taxon>
    </lineage>
</organism>
<feature type="domain" description="VPS10" evidence="7">
    <location>
        <begin position="549"/>
        <end position="1160"/>
    </location>
</feature>
<protein>
    <recommendedName>
        <fullName evidence="7">VPS10 domain-containing protein</fullName>
    </recommendedName>
</protein>
<dbReference type="Gene3D" id="2.130.10.10">
    <property type="entry name" value="YVTN repeat-like/Quinoprotein amine dehydrogenase"/>
    <property type="match status" value="2"/>
</dbReference>
<dbReference type="InterPro" id="IPR006581">
    <property type="entry name" value="VPS10"/>
</dbReference>
<evidence type="ECO:0000256" key="2">
    <source>
        <dbReference type="ARBA" id="ARBA00022737"/>
    </source>
</evidence>
<feature type="domain" description="VPS10" evidence="7">
    <location>
        <begin position="1"/>
        <end position="496"/>
    </location>
</feature>
<evidence type="ECO:0000313" key="8">
    <source>
        <dbReference type="EMBL" id="KAL0082721.1"/>
    </source>
</evidence>
<name>A0ABR3AU94_PHYBL</name>
<evidence type="ECO:0000256" key="1">
    <source>
        <dbReference type="ARBA" id="ARBA00004370"/>
    </source>
</evidence>
<reference evidence="8 9" key="1">
    <citation type="submission" date="2024-04" db="EMBL/GenBank/DDBJ databases">
        <title>Symmetric and asymmetric DNA N6-adenine methylation regulates different biological responses in Mucorales.</title>
        <authorList>
            <consortium name="Lawrence Berkeley National Laboratory"/>
            <person name="Lax C."/>
            <person name="Mondo S.J."/>
            <person name="Osorio-Concepcion M."/>
            <person name="Muszewska A."/>
            <person name="Corrochano-Luque M."/>
            <person name="Gutierrez G."/>
            <person name="Riley R."/>
            <person name="Lipzen A."/>
            <person name="Guo J."/>
            <person name="Hundley H."/>
            <person name="Amirebrahimi M."/>
            <person name="Ng V."/>
            <person name="Lorenzo-Gutierrez D."/>
            <person name="Binder U."/>
            <person name="Yang J."/>
            <person name="Song Y."/>
            <person name="Canovas D."/>
            <person name="Navarro E."/>
            <person name="Freitag M."/>
            <person name="Gabaldon T."/>
            <person name="Grigoriev I.V."/>
            <person name="Corrochano L.M."/>
            <person name="Nicolas F.E."/>
            <person name="Garre V."/>
        </authorList>
    </citation>
    <scope>NUCLEOTIDE SEQUENCE [LARGE SCALE GENOMIC DNA]</scope>
    <source>
        <strain evidence="8 9">L51</strain>
    </source>
</reference>
<dbReference type="PANTHER" id="PTHR12106:SF27">
    <property type="entry name" value="SORTILIN-RELATED RECEPTOR"/>
    <property type="match status" value="1"/>
</dbReference>
<dbReference type="InterPro" id="IPR031778">
    <property type="entry name" value="Sortilin_N"/>
</dbReference>
<comment type="subcellular location">
    <subcellularLocation>
        <location evidence="1">Membrane</location>
    </subcellularLocation>
</comment>
<gene>
    <name evidence="8" type="ORF">J3Q64DRAFT_1171162</name>
</gene>
<sequence>MCVEPAKKSGMASMLEYEELHLVQSEDFFKNEQAVNFGSTSEVRGVIAISAVNRFLVAAIKPKPSEPDMDLQISLDGENWHEAIFPVDAKLVHEKAYTIVESTGTSLLVDVLDSASSTVGTLYKSNSNGTFFVKSLENTNRNQLGIVDFERVQGVEGVMVANVVSNAAQVKAGSAKKALQTRMSFDDGATWSPIQKVYDAQGTLLKCSDGPDKCALHLHSVTTPRNNGQVFTSKAAVGVMMGVGSYNDHLLEYDESDTFLSTDGGLNWKLVRMGAHKYEFGDMGALLVLVDDEKEIDHIWWSKNRGNTWERYDLGISIRARYLTTDPTSSSSKFLLIGSSRFSNERVQSFYIDLSGVFSHKCELIENNESKSDFERWFARDLTSGPDCLMGHEQMFYRRKADRDCYVGLDFQPPVVELKECPCTEADYECDYNFVRDGDKCVRIGPDVITKDMCTSRNSVYPSSSGYRLIPGNTCNAEKGKKLDEPVDRRCGDNEDASYAQPPRPTQPSTGNNNHGPIEALAPGDSAIERFETVFDDEIDQFVYFKESPAMLLRLRNGELWSSGEHGIGWKHVLQDKGVIRSFIMHEFDFNRAYALTDETIYVTSNQGAQWEEIKVPLAPTKHIALALDFHPLEKDWLLFIGDSTTVSSQSEVFISRNHGRDWDSMDMYVSKCIFGRDSHYEIEKETVFCSSVDKKNPTGDRRLVRTIDWGRNQEVLFDNVVEFFVIEDFMSVASSVKGALSMYVSTNGKTFTEAQFPPNQYIDRNTFTVLQSTTHAVLLNVFKSVTYGKAHGALYKSNEDGTLYHLSLDNTNGDATGFVDFEKMQSIDGVILANQVYNADELLGNRDVAKLVRTMITWDDGGHWQPLSAPHNYDCATKECTLNLHSRTDIHGPGAIFSTTGAPGLAMGVGNVGASLLPYEQSDTFLTRDGGHTWIEIQRGEHLYEFGDQGSLLVLISDEGPTNELKYSWDQGETWHGYVFSSSPIRVNALTTDPKSTTLRFVIVGHTRDTKRSQISITVDFSKVKQRTCEMDKSRTEKSDFELWVAKDDDGDDACLLGKKTAYWRRKKDRVCIVGNRFKEPEVVQEKCECRDTDFECDFGFWLNDKNECVFYGRHPDRPAKCKDGETYRGRSGFKKNTKSVCEGGLDLEKEKEWPCGEGGGIQSSKMSFTDRVVDYLFFTDTDRVFVRTADNKVWKSDNDGYSWKELFPNVPIVAMYQNPHFDDHAYFITQEKSHFMTTDKGSNIEPFDAPLGPMASIQGTMMSFHKEEKNKVIYLGETNCETQMSSDCHSQAFYSQDQGRSWRPIATYVRSCLWGRGGTMENTDENSIFCEEYQEKKGNQRSFISNRLSFTSSNNYYSSSETLFDAIVGVAVFGKFMVIAAPKGSGTSLSLHISMDGKTFAQAAFPASLNLSPEAFTIMESANSMWIHVSTNTHHGSEYGTIFTSNSNGTYFVASLENANRNEIGIVDFEKMQGIEGIALANRVSNPNQANMGDPKKLVTMKTADAGAHWFPLTAPQKDSKGKNYDNCKRGVDCNLHLHSYSERRNTRDLFSLSSAVGLMVGVGNVGPSLSTYRSGDMFLTRDAGKTWNEVYKGAHLWEFADQGALLILVDDEDPTNVVKYTTNEGISWQEYAFTTPEKRLKVEDIITQPDGTSQKYVIFGTEYGSSNVVAYHIDFSALHPTKCKLDLSHPSDDDFELWSPEDTRGEACLFGRETKYYRRIQDRDCYIGEKLVQPREEVRNCACQQEDYECDFNFVRDKNNKCVLVPGLSPRVPECDGSMEFFYEPTGYRRIAATSCEGGLGLDEGEKHWCPGKSHSSGMWAVYVFAPLGGALLIFACLYLRKYGAPINRGRIRLADGTTQQSSGTSLSSNPLVATIVSAIILIPVAVMGLLSRIRVPSSFSDLNVFSNVSLPSFGRRGSNHYSALGQDEHADVLLDDYDGGEENLIDDVDADEEDADEFY</sequence>
<feature type="domain" description="VPS10" evidence="7">
    <location>
        <begin position="1184"/>
        <end position="1818"/>
    </location>
</feature>
<dbReference type="Pfam" id="PF15902">
    <property type="entry name" value="Sortilin-Vps10"/>
    <property type="match status" value="3"/>
</dbReference>
<accession>A0ABR3AU94</accession>
<feature type="transmembrane region" description="Helical" evidence="6">
    <location>
        <begin position="1875"/>
        <end position="1894"/>
    </location>
</feature>
<dbReference type="SUPFAM" id="SSF110296">
    <property type="entry name" value="Oligoxyloglucan reducing end-specific cellobiohydrolase"/>
    <property type="match status" value="3"/>
</dbReference>
<keyword evidence="2" id="KW-0677">Repeat</keyword>
<dbReference type="InterPro" id="IPR031777">
    <property type="entry name" value="Sortilin_C"/>
</dbReference>
<feature type="region of interest" description="Disordered" evidence="5">
    <location>
        <begin position="480"/>
        <end position="521"/>
    </location>
</feature>
<keyword evidence="6" id="KW-0812">Transmembrane</keyword>
<dbReference type="PANTHER" id="PTHR12106">
    <property type="entry name" value="SORTILIN RELATED"/>
    <property type="match status" value="1"/>
</dbReference>